<feature type="domain" description="RNase H type-2" evidence="17">
    <location>
        <begin position="77"/>
        <end position="266"/>
    </location>
</feature>
<keyword evidence="12 14" id="KW-0378">Hydrolase</keyword>
<evidence type="ECO:0000256" key="4">
    <source>
        <dbReference type="ARBA" id="ARBA00004496"/>
    </source>
</evidence>
<dbReference type="Pfam" id="PF01351">
    <property type="entry name" value="RNase_HII"/>
    <property type="match status" value="1"/>
</dbReference>
<evidence type="ECO:0000256" key="11">
    <source>
        <dbReference type="ARBA" id="ARBA00022759"/>
    </source>
</evidence>
<dbReference type="PANTHER" id="PTHR10954:SF18">
    <property type="entry name" value="RIBONUCLEASE HII"/>
    <property type="match status" value="1"/>
</dbReference>
<evidence type="ECO:0000256" key="3">
    <source>
        <dbReference type="ARBA" id="ARBA00004065"/>
    </source>
</evidence>
<dbReference type="GO" id="GO:0004523">
    <property type="term" value="F:RNA-DNA hybrid ribonuclease activity"/>
    <property type="evidence" value="ECO:0007669"/>
    <property type="project" value="UniProtKB-UniRule"/>
</dbReference>
<dbReference type="GO" id="GO:0043137">
    <property type="term" value="P:DNA replication, removal of RNA primer"/>
    <property type="evidence" value="ECO:0007669"/>
    <property type="project" value="TreeGrafter"/>
</dbReference>
<dbReference type="PANTHER" id="PTHR10954">
    <property type="entry name" value="RIBONUCLEASE H2 SUBUNIT A"/>
    <property type="match status" value="1"/>
</dbReference>
<evidence type="ECO:0000256" key="12">
    <source>
        <dbReference type="ARBA" id="ARBA00022801"/>
    </source>
</evidence>
<proteinExistence type="inferred from homology"/>
<comment type="cofactor">
    <cofactor evidence="2">
        <name>Mg(2+)</name>
        <dbReference type="ChEBI" id="CHEBI:18420"/>
    </cofactor>
</comment>
<evidence type="ECO:0000256" key="15">
    <source>
        <dbReference type="PROSITE-ProRule" id="PRU01319"/>
    </source>
</evidence>
<comment type="catalytic activity">
    <reaction evidence="1 14 15 16">
        <text>Endonucleolytic cleavage to 5'-phosphomonoester.</text>
        <dbReference type="EC" id="3.1.26.4"/>
    </reaction>
</comment>
<feature type="binding site" evidence="14 15">
    <location>
        <position position="83"/>
    </location>
    <ligand>
        <name>a divalent metal cation</name>
        <dbReference type="ChEBI" id="CHEBI:60240"/>
    </ligand>
</feature>
<dbReference type="Gene3D" id="3.30.420.10">
    <property type="entry name" value="Ribonuclease H-like superfamily/Ribonuclease H"/>
    <property type="match status" value="1"/>
</dbReference>
<evidence type="ECO:0000256" key="10">
    <source>
        <dbReference type="ARBA" id="ARBA00022723"/>
    </source>
</evidence>
<dbReference type="GO" id="GO:0003723">
    <property type="term" value="F:RNA binding"/>
    <property type="evidence" value="ECO:0007669"/>
    <property type="project" value="UniProtKB-UniRule"/>
</dbReference>
<keyword evidence="11 14" id="KW-0255">Endonuclease</keyword>
<dbReference type="CDD" id="cd07182">
    <property type="entry name" value="RNase_HII_bacteria_HII_like"/>
    <property type="match status" value="1"/>
</dbReference>
<evidence type="ECO:0000313" key="18">
    <source>
        <dbReference type="EMBL" id="OGI66912.1"/>
    </source>
</evidence>
<reference evidence="18 19" key="1">
    <citation type="journal article" date="2016" name="Nat. Commun.">
        <title>Thousands of microbial genomes shed light on interconnected biogeochemical processes in an aquifer system.</title>
        <authorList>
            <person name="Anantharaman K."/>
            <person name="Brown C.T."/>
            <person name="Hug L.A."/>
            <person name="Sharon I."/>
            <person name="Castelle C.J."/>
            <person name="Probst A.J."/>
            <person name="Thomas B.C."/>
            <person name="Singh A."/>
            <person name="Wilkins M.J."/>
            <person name="Karaoz U."/>
            <person name="Brodie E.L."/>
            <person name="Williams K.H."/>
            <person name="Hubbard S.S."/>
            <person name="Banfield J.F."/>
        </authorList>
    </citation>
    <scope>NUCLEOTIDE SEQUENCE [LARGE SCALE GENOMIC DNA]</scope>
</reference>
<dbReference type="EMBL" id="MFSP01000074">
    <property type="protein sequence ID" value="OGI66912.1"/>
    <property type="molecule type" value="Genomic_DNA"/>
</dbReference>
<comment type="function">
    <text evidence="3 14 16">Endonuclease that specifically degrades the RNA of RNA-DNA hybrids.</text>
</comment>
<evidence type="ECO:0000256" key="6">
    <source>
        <dbReference type="ARBA" id="ARBA00012180"/>
    </source>
</evidence>
<keyword evidence="10 14" id="KW-0479">Metal-binding</keyword>
<dbReference type="NCBIfam" id="NF000595">
    <property type="entry name" value="PRK00015.1-3"/>
    <property type="match status" value="1"/>
</dbReference>
<dbReference type="NCBIfam" id="NF000594">
    <property type="entry name" value="PRK00015.1-1"/>
    <property type="match status" value="1"/>
</dbReference>
<dbReference type="InterPro" id="IPR024567">
    <property type="entry name" value="RNase_HII/HIII_dom"/>
</dbReference>
<dbReference type="HAMAP" id="MF_00052_B">
    <property type="entry name" value="RNase_HII_B"/>
    <property type="match status" value="1"/>
</dbReference>
<evidence type="ECO:0000256" key="1">
    <source>
        <dbReference type="ARBA" id="ARBA00000077"/>
    </source>
</evidence>
<evidence type="ECO:0000256" key="8">
    <source>
        <dbReference type="ARBA" id="ARBA00022490"/>
    </source>
</evidence>
<dbReference type="Proteomes" id="UP000179076">
    <property type="component" value="Unassembled WGS sequence"/>
</dbReference>
<name>A0A1F6VBB3_9PROT</name>
<keyword evidence="13 14" id="KW-0464">Manganese</keyword>
<dbReference type="AlphaFoldDB" id="A0A1F6VBB3"/>
<evidence type="ECO:0000256" key="14">
    <source>
        <dbReference type="HAMAP-Rule" id="MF_00052"/>
    </source>
</evidence>
<sequence>MALDLTRLSIQEIRAQLAHSDAPVLGRMLQALRSDGRRGVQALCAQLEKRAAVAQHERIRVAGMLRRERVLWRAGARYVAGVDEVGMGPLAGPVIAAAVVFEAGTIFPGVDDSKRLDSETRTTLAAAIRARAVGIGIGAASIAEIDELNVYHAGLLAMQRAVGALPIPPEHILVDARTIPGVLAPQQAIIRGDQSCFSIAAASIVAKTYRDQLMTDLDSQYPQYGFCRHKGYATAEHQAAIQRHGPSPLHRQSYAYLQELRGQYSPRFYEIKERLAGMPGAAALRAIARELQREGAVLSEPERHKLKLLLARRQARL</sequence>
<dbReference type="SUPFAM" id="SSF53098">
    <property type="entry name" value="Ribonuclease H-like"/>
    <property type="match status" value="1"/>
</dbReference>
<keyword evidence="8 14" id="KW-0963">Cytoplasm</keyword>
<protein>
    <recommendedName>
        <fullName evidence="7 14">Ribonuclease HII</fullName>
        <shortName evidence="14">RNase HII</shortName>
        <ecNumber evidence="6 14">3.1.26.4</ecNumber>
    </recommendedName>
</protein>
<evidence type="ECO:0000256" key="13">
    <source>
        <dbReference type="ARBA" id="ARBA00023211"/>
    </source>
</evidence>
<evidence type="ECO:0000259" key="17">
    <source>
        <dbReference type="PROSITE" id="PS51975"/>
    </source>
</evidence>
<dbReference type="PROSITE" id="PS51975">
    <property type="entry name" value="RNASE_H_2"/>
    <property type="match status" value="1"/>
</dbReference>
<comment type="similarity">
    <text evidence="5 14 16">Belongs to the RNase HII family.</text>
</comment>
<dbReference type="InterPro" id="IPR001352">
    <property type="entry name" value="RNase_HII/HIII"/>
</dbReference>
<dbReference type="GO" id="GO:0006298">
    <property type="term" value="P:mismatch repair"/>
    <property type="evidence" value="ECO:0007669"/>
    <property type="project" value="TreeGrafter"/>
</dbReference>
<accession>A0A1F6VBB3</accession>
<comment type="caution">
    <text evidence="18">The sequence shown here is derived from an EMBL/GenBank/DDBJ whole genome shotgun (WGS) entry which is preliminary data.</text>
</comment>
<gene>
    <name evidence="14" type="primary">rnhB</name>
    <name evidence="18" type="ORF">A2W18_06290</name>
</gene>
<evidence type="ECO:0000256" key="16">
    <source>
        <dbReference type="RuleBase" id="RU003515"/>
    </source>
</evidence>
<dbReference type="InterPro" id="IPR022898">
    <property type="entry name" value="RNase_HII"/>
</dbReference>
<evidence type="ECO:0000256" key="9">
    <source>
        <dbReference type="ARBA" id="ARBA00022722"/>
    </source>
</evidence>
<keyword evidence="9 14" id="KW-0540">Nuclease</keyword>
<dbReference type="EC" id="3.1.26.4" evidence="6 14"/>
<feature type="binding site" evidence="14 15">
    <location>
        <position position="175"/>
    </location>
    <ligand>
        <name>a divalent metal cation</name>
        <dbReference type="ChEBI" id="CHEBI:60240"/>
    </ligand>
</feature>
<evidence type="ECO:0000256" key="5">
    <source>
        <dbReference type="ARBA" id="ARBA00007383"/>
    </source>
</evidence>
<dbReference type="InterPro" id="IPR012337">
    <property type="entry name" value="RNaseH-like_sf"/>
</dbReference>
<organism evidence="18 19">
    <name type="scientific">Candidatus Muproteobacteria bacterium RBG_16_60_9</name>
    <dbReference type="NCBI Taxonomy" id="1817755"/>
    <lineage>
        <taxon>Bacteria</taxon>
        <taxon>Pseudomonadati</taxon>
        <taxon>Pseudomonadota</taxon>
        <taxon>Candidatus Muproteobacteria</taxon>
    </lineage>
</organism>
<evidence type="ECO:0000256" key="7">
    <source>
        <dbReference type="ARBA" id="ARBA00019179"/>
    </source>
</evidence>
<dbReference type="GO" id="GO:0005737">
    <property type="term" value="C:cytoplasm"/>
    <property type="evidence" value="ECO:0007669"/>
    <property type="project" value="UniProtKB-SubCell"/>
</dbReference>
<feature type="binding site" evidence="14 15">
    <location>
        <position position="84"/>
    </location>
    <ligand>
        <name>a divalent metal cation</name>
        <dbReference type="ChEBI" id="CHEBI:60240"/>
    </ligand>
</feature>
<dbReference type="GO" id="GO:0032299">
    <property type="term" value="C:ribonuclease H2 complex"/>
    <property type="evidence" value="ECO:0007669"/>
    <property type="project" value="TreeGrafter"/>
</dbReference>
<evidence type="ECO:0000256" key="2">
    <source>
        <dbReference type="ARBA" id="ARBA00001946"/>
    </source>
</evidence>
<comment type="cofactor">
    <cofactor evidence="14 15">
        <name>Mn(2+)</name>
        <dbReference type="ChEBI" id="CHEBI:29035"/>
    </cofactor>
    <cofactor evidence="14 15">
        <name>Mg(2+)</name>
        <dbReference type="ChEBI" id="CHEBI:18420"/>
    </cofactor>
    <text evidence="14 15">Manganese or magnesium. Binds 1 divalent metal ion per monomer in the absence of substrate. May bind a second metal ion after substrate binding.</text>
</comment>
<evidence type="ECO:0000313" key="19">
    <source>
        <dbReference type="Proteomes" id="UP000179076"/>
    </source>
</evidence>
<dbReference type="GO" id="GO:0030145">
    <property type="term" value="F:manganese ion binding"/>
    <property type="evidence" value="ECO:0007669"/>
    <property type="project" value="UniProtKB-UniRule"/>
</dbReference>
<comment type="subcellular location">
    <subcellularLocation>
        <location evidence="4 14">Cytoplasm</location>
    </subcellularLocation>
</comment>
<dbReference type="InterPro" id="IPR036397">
    <property type="entry name" value="RNaseH_sf"/>
</dbReference>